<sequence length="136" mass="15860">MAQLDAVTEYLYRKGKQPQKAFFNNSSIFIGWKVEFTHFELTYRLNDKELIICDFSSTAHSKNKRMATISFIKFIHELESCCFDFNSIRGLLLASPNPEVTELRERLAQSLLSQGATWEMINGDNWLVYLLNKNRI</sequence>
<dbReference type="RefSeq" id="WP_210815654.1">
    <property type="nucleotide sequence ID" value="NZ_JARRYG010000020.1"/>
</dbReference>
<proteinExistence type="predicted"/>
<dbReference type="EMBL" id="JARRYG010000020">
    <property type="protein sequence ID" value="MDG4697957.1"/>
    <property type="molecule type" value="Genomic_DNA"/>
</dbReference>
<name>A0AA42FP22_9GAMM</name>
<reference evidence="1" key="1">
    <citation type="submission" date="2023-03" db="EMBL/GenBank/DDBJ databases">
        <title>a new species belonging to Providencia genus.</title>
        <authorList>
            <person name="Yang W."/>
            <person name="Hu F."/>
            <person name="Shen S."/>
            <person name="Ding L."/>
            <person name="Yin D."/>
        </authorList>
    </citation>
    <scope>NUCLEOTIDE SEQUENCE</scope>
    <source>
        <strain evidence="1">CRE-3FA-0001</strain>
    </source>
</reference>
<reference evidence="2" key="3">
    <citation type="journal article" date="2024" name="Int. J. Antimicrob. Agents">
        <title>Identification of a novel Providencia species showing multi-drug-resistant in three patients with hospital-acquired infection.</title>
        <authorList>
            <person name="Yang W."/>
            <person name="Chen J."/>
            <person name="Yang F."/>
            <person name="Ji P."/>
            <person name="Shen S."/>
            <person name="Yin D."/>
            <person name="Hu F."/>
        </authorList>
    </citation>
    <scope>NUCLEOTIDE SEQUENCE</scope>
    <source>
        <strain evidence="2">CRE-138-0111</strain>
    </source>
</reference>
<evidence type="ECO:0008006" key="5">
    <source>
        <dbReference type="Google" id="ProtNLM"/>
    </source>
</evidence>
<evidence type="ECO:0000313" key="4">
    <source>
        <dbReference type="Proteomes" id="UP001176478"/>
    </source>
</evidence>
<dbReference type="Proteomes" id="UP001176478">
    <property type="component" value="Unassembled WGS sequence"/>
</dbReference>
<evidence type="ECO:0000313" key="1">
    <source>
        <dbReference type="EMBL" id="MDG4697957.1"/>
    </source>
</evidence>
<keyword evidence="4" id="KW-1185">Reference proteome</keyword>
<dbReference type="Proteomes" id="UP001156701">
    <property type="component" value="Unassembled WGS sequence"/>
</dbReference>
<evidence type="ECO:0000313" key="2">
    <source>
        <dbReference type="EMBL" id="MDO7858508.1"/>
    </source>
</evidence>
<accession>A0AA42FP22</accession>
<comment type="caution">
    <text evidence="1">The sequence shown here is derived from an EMBL/GenBank/DDBJ whole genome shotgun (WGS) entry which is preliminary data.</text>
</comment>
<evidence type="ECO:0000313" key="3">
    <source>
        <dbReference type="Proteomes" id="UP001156701"/>
    </source>
</evidence>
<dbReference type="AlphaFoldDB" id="A0AA42FP22"/>
<dbReference type="EMBL" id="JAUQTG010000015">
    <property type="protein sequence ID" value="MDO7858508.1"/>
    <property type="molecule type" value="Genomic_DNA"/>
</dbReference>
<gene>
    <name evidence="1" type="ORF">P7V44_17140</name>
    <name evidence="2" type="ORF">Q5E86_19625</name>
</gene>
<organism evidence="1 3">
    <name type="scientific">Providencia huashanensis</name>
    <dbReference type="NCBI Taxonomy" id="3037798"/>
    <lineage>
        <taxon>Bacteria</taxon>
        <taxon>Pseudomonadati</taxon>
        <taxon>Pseudomonadota</taxon>
        <taxon>Gammaproteobacteria</taxon>
        <taxon>Enterobacterales</taxon>
        <taxon>Morganellaceae</taxon>
        <taxon>Providencia</taxon>
    </lineage>
</organism>
<protein>
    <recommendedName>
        <fullName evidence="5">Secretion protein</fullName>
    </recommendedName>
</protein>
<reference evidence="2" key="2">
    <citation type="submission" date="2023-07" db="EMBL/GenBank/DDBJ databases">
        <authorList>
            <person name="Yang W."/>
            <person name="Chen J."/>
            <person name="Ji P."/>
            <person name="Hu F."/>
        </authorList>
    </citation>
    <scope>NUCLEOTIDE SEQUENCE</scope>
    <source>
        <strain evidence="2">CRE-138-0111</strain>
    </source>
</reference>